<dbReference type="GeneID" id="118407108"/>
<dbReference type="InterPro" id="IPR036691">
    <property type="entry name" value="Endo/exonu/phosph_ase_sf"/>
</dbReference>
<dbReference type="OMA" id="CHTISQM"/>
<dbReference type="Pfam" id="PF00078">
    <property type="entry name" value="RVT_1"/>
    <property type="match status" value="1"/>
</dbReference>
<dbReference type="Gene3D" id="3.60.10.10">
    <property type="entry name" value="Endonuclease/exonuclease/phosphatase"/>
    <property type="match status" value="1"/>
</dbReference>
<feature type="domain" description="Reverse transcriptase" evidence="1">
    <location>
        <begin position="416"/>
        <end position="572"/>
    </location>
</feature>
<sequence length="632" mass="72207">MSKESSRSLMEWEPVSERIITARFTSRCQDTTIIQAYAPTNDASEVDKELFYEQLQATMAKRKKRDITILMGDMNAKVGSANSGNEGVMGKHGVGTMNHNGELFVDFCSVNDMVIGGTLFPHKESHKVTWRSPDGSYENQIDHIAISRRWRGTLQDCRIKRSADVGSDHHLLMAACRVRLAACRKKVQKTTKYNVERLKNPDMKQQFVLTLANRFDVLRYNSDNEEELDDDEIETEWSTIKEAYTSTCEEVLGKVKRERKEWMSEGTWEKVEERRKLKANIENCRTRNQKANAMKQYNSADRKVKKSCRRDKRKWISDKAAEAEEAASKQDMKTLYRITKTLSGKRRQINKPVQDKNGKLLATKEQQMERWRDHFKEILNRTPPPNPPEIEPPIELLDIRTGPPSKIEIRKARTSLWNILAHYGIPPKIINMIKVFYNNFQAQVSHEGDLTEPFNMTTGVRQGCLLSPLLFITALDWVMRETTKDARTGIQWTLTDMLDDLDFADDLALLCHTISQMREKTQRLEHKSGQVGLIINAGKTKEMRVKTVGNAKPVCCRGIELETVKDFTYLGSVISSDGGATKDIEARIGKGKAAFVQLRPVWRARKSPSEQSYVSLNPMSSPSYYMAVKPGA</sequence>
<dbReference type="PANTHER" id="PTHR47027:SF25">
    <property type="entry name" value="REVERSE TRANSCRIPTASE DOMAIN-CONTAINING PROTEIN"/>
    <property type="match status" value="1"/>
</dbReference>
<dbReference type="RefSeq" id="XP_035663420.1">
    <property type="nucleotide sequence ID" value="XM_035807527.1"/>
</dbReference>
<dbReference type="KEGG" id="bfo:118407108"/>
<accession>A0A9J7HS86</accession>
<dbReference type="AlphaFoldDB" id="A0A9J7HS86"/>
<organism evidence="2 3">
    <name type="scientific">Branchiostoma floridae</name>
    <name type="common">Florida lancelet</name>
    <name type="synonym">Amphioxus</name>
    <dbReference type="NCBI Taxonomy" id="7739"/>
    <lineage>
        <taxon>Eukaryota</taxon>
        <taxon>Metazoa</taxon>
        <taxon>Chordata</taxon>
        <taxon>Cephalochordata</taxon>
        <taxon>Leptocardii</taxon>
        <taxon>Amphioxiformes</taxon>
        <taxon>Branchiostomatidae</taxon>
        <taxon>Branchiostoma</taxon>
    </lineage>
</organism>
<name>A0A9J7HS86_BRAFL</name>
<gene>
    <name evidence="3" type="primary">LOC118407108</name>
</gene>
<keyword evidence="2" id="KW-1185">Reference proteome</keyword>
<dbReference type="OrthoDB" id="6242193at2759"/>
<dbReference type="PANTHER" id="PTHR47027">
    <property type="entry name" value="REVERSE TRANSCRIPTASE DOMAIN-CONTAINING PROTEIN"/>
    <property type="match status" value="1"/>
</dbReference>
<protein>
    <submittedName>
        <fullName evidence="3">Uncharacterized protein LOC118407108</fullName>
    </submittedName>
</protein>
<proteinExistence type="predicted"/>
<reference evidence="3" key="2">
    <citation type="submission" date="2025-08" db="UniProtKB">
        <authorList>
            <consortium name="RefSeq"/>
        </authorList>
    </citation>
    <scope>IDENTIFICATION</scope>
    <source>
        <strain evidence="3">S238N-H82</strain>
        <tissue evidence="3">Testes</tissue>
    </source>
</reference>
<dbReference type="SUPFAM" id="SSF56219">
    <property type="entry name" value="DNase I-like"/>
    <property type="match status" value="1"/>
</dbReference>
<dbReference type="CDD" id="cd09076">
    <property type="entry name" value="L1-EN"/>
    <property type="match status" value="1"/>
</dbReference>
<reference evidence="2" key="1">
    <citation type="journal article" date="2020" name="Nat. Ecol. Evol.">
        <title>Deeply conserved synteny resolves early events in vertebrate evolution.</title>
        <authorList>
            <person name="Simakov O."/>
            <person name="Marletaz F."/>
            <person name="Yue J.X."/>
            <person name="O'Connell B."/>
            <person name="Jenkins J."/>
            <person name="Brandt A."/>
            <person name="Calef R."/>
            <person name="Tung C.H."/>
            <person name="Huang T.K."/>
            <person name="Schmutz J."/>
            <person name="Satoh N."/>
            <person name="Yu J.K."/>
            <person name="Putnam N.H."/>
            <person name="Green R.E."/>
            <person name="Rokhsar D.S."/>
        </authorList>
    </citation>
    <scope>NUCLEOTIDE SEQUENCE [LARGE SCALE GENOMIC DNA]</scope>
    <source>
        <strain evidence="2">S238N-H82</strain>
    </source>
</reference>
<evidence type="ECO:0000313" key="2">
    <source>
        <dbReference type="Proteomes" id="UP000001554"/>
    </source>
</evidence>
<evidence type="ECO:0000313" key="3">
    <source>
        <dbReference type="RefSeq" id="XP_035663420.1"/>
    </source>
</evidence>
<dbReference type="InterPro" id="IPR000477">
    <property type="entry name" value="RT_dom"/>
</dbReference>
<dbReference type="Proteomes" id="UP000001554">
    <property type="component" value="Chromosome 19"/>
</dbReference>
<evidence type="ECO:0000259" key="1">
    <source>
        <dbReference type="Pfam" id="PF00078"/>
    </source>
</evidence>